<proteinExistence type="predicted"/>
<dbReference type="STRING" id="224324.aq_373"/>
<sequence length="219" mass="25738">MECLKAEFFSPIALFKTPFSIKGIETYPLPPYSTVIGLLYTASGKKWKGERFNISVQGDYEAIFRDYVRFRKYNKKDKKLETLPLEVPLFYNFRLTVHILGDENLLKEFEKALKFPYVFPYLSGGEYPVKITKVKMVACRKEYFDTFNIPKNAYIPENIFTEEFRVSLEGHGVYYRVPSFLISQKPRQHEWVGVYYVQKGTKVSEMELLVDEEGEPVWV</sequence>
<dbReference type="NCBIfam" id="TIGR01895">
    <property type="entry name" value="cas_Cas5t"/>
    <property type="match status" value="1"/>
</dbReference>
<dbReference type="OrthoDB" id="9782505at2"/>
<dbReference type="eggNOG" id="COG1688">
    <property type="taxonomic scope" value="Bacteria"/>
</dbReference>
<name>O66696_AQUAE</name>
<dbReference type="InterPro" id="IPR013422">
    <property type="entry name" value="CRISPR-assoc_prot_Cas5_N"/>
</dbReference>
<dbReference type="InterPro" id="IPR013337">
    <property type="entry name" value="CRISPR-assoc_prot_Cas5_Tneap"/>
</dbReference>
<evidence type="ECO:0000313" key="2">
    <source>
        <dbReference type="EMBL" id="AAC06653.1"/>
    </source>
</evidence>
<evidence type="ECO:0000256" key="1">
    <source>
        <dbReference type="ARBA" id="ARBA00023118"/>
    </source>
</evidence>
<dbReference type="EMBL" id="AE000657">
    <property type="protein sequence ID" value="AAC06653.1"/>
    <property type="molecule type" value="Genomic_DNA"/>
</dbReference>
<dbReference type="GO" id="GO:0043571">
    <property type="term" value="P:maintenance of CRISPR repeat elements"/>
    <property type="evidence" value="ECO:0007669"/>
    <property type="project" value="InterPro"/>
</dbReference>
<evidence type="ECO:0008006" key="4">
    <source>
        <dbReference type="Google" id="ProtNLM"/>
    </source>
</evidence>
<dbReference type="RefSeq" id="WP_010880194.1">
    <property type="nucleotide sequence ID" value="NC_000918.1"/>
</dbReference>
<dbReference type="HOGENOM" id="CLU_099059_0_0_0"/>
<dbReference type="PIR" id="D70333">
    <property type="entry name" value="D70333"/>
</dbReference>
<dbReference type="Pfam" id="PF09704">
    <property type="entry name" value="Cas_Cas5d"/>
    <property type="match status" value="1"/>
</dbReference>
<evidence type="ECO:0000313" key="3">
    <source>
        <dbReference type="Proteomes" id="UP000000798"/>
    </source>
</evidence>
<gene>
    <name evidence="2" type="ordered locus">aq_373</name>
</gene>
<dbReference type="InterPro" id="IPR021124">
    <property type="entry name" value="CRISPR-assoc_prot_Cas5"/>
</dbReference>
<dbReference type="AlphaFoldDB" id="O66696"/>
<accession>O66696</accession>
<keyword evidence="1" id="KW-0051">Antiviral defense</keyword>
<dbReference type="CDD" id="cd09658">
    <property type="entry name" value="Cas5_I-B"/>
    <property type="match status" value="1"/>
</dbReference>
<dbReference type="GO" id="GO:0051607">
    <property type="term" value="P:defense response to virus"/>
    <property type="evidence" value="ECO:0007669"/>
    <property type="project" value="UniProtKB-KW"/>
</dbReference>
<dbReference type="Proteomes" id="UP000000798">
    <property type="component" value="Chromosome"/>
</dbReference>
<dbReference type="EnsemblBacteria" id="AAC06653">
    <property type="protein sequence ID" value="AAC06653"/>
    <property type="gene ID" value="aq_373"/>
</dbReference>
<dbReference type="KEGG" id="aae:aq_373"/>
<dbReference type="InParanoid" id="O66696"/>
<reference evidence="2 3" key="1">
    <citation type="journal article" date="1998" name="Nature">
        <title>The complete genome of the hyperthermophilic bacterium Aquifex aeolicus.</title>
        <authorList>
            <person name="Deckert G."/>
            <person name="Warren P.V."/>
            <person name="Gaasterland T."/>
            <person name="Young W.G."/>
            <person name="Lenox A.L."/>
            <person name="Graham D.E."/>
            <person name="Overbeek R."/>
            <person name="Snead M.A."/>
            <person name="Keller M."/>
            <person name="Aujay M."/>
            <person name="Huber R."/>
            <person name="Feldman R.A."/>
            <person name="Short J.M."/>
            <person name="Olson G.J."/>
            <person name="Swanson R.V."/>
        </authorList>
    </citation>
    <scope>NUCLEOTIDE SEQUENCE [LARGE SCALE GENOMIC DNA]</scope>
    <source>
        <strain evidence="2 3">VF5</strain>
    </source>
</reference>
<protein>
    <recommendedName>
        <fullName evidence="4">CRISPR-associated protein Cas5</fullName>
    </recommendedName>
</protein>
<dbReference type="NCBIfam" id="TIGR02593">
    <property type="entry name" value="CRISPR_cas5"/>
    <property type="match status" value="1"/>
</dbReference>
<keyword evidence="3" id="KW-1185">Reference proteome</keyword>
<organism evidence="2 3">
    <name type="scientific">Aquifex aeolicus (strain VF5)</name>
    <dbReference type="NCBI Taxonomy" id="224324"/>
    <lineage>
        <taxon>Bacteria</taxon>
        <taxon>Pseudomonadati</taxon>
        <taxon>Aquificota</taxon>
        <taxon>Aquificia</taxon>
        <taxon>Aquificales</taxon>
        <taxon>Aquificaceae</taxon>
        <taxon>Aquifex</taxon>
    </lineage>
</organism>